<protein>
    <recommendedName>
        <fullName evidence="4">DUF4189 domain-containing protein</fullName>
    </recommendedName>
</protein>
<evidence type="ECO:0000313" key="2">
    <source>
        <dbReference type="EMBL" id="MDC7682207.1"/>
    </source>
</evidence>
<name>A0ABT5HQI7_9CAUL</name>
<keyword evidence="3" id="KW-1185">Reference proteome</keyword>
<dbReference type="RefSeq" id="WP_272746709.1">
    <property type="nucleotide sequence ID" value="NZ_JAQQKX010000001.1"/>
</dbReference>
<evidence type="ECO:0000313" key="3">
    <source>
        <dbReference type="Proteomes" id="UP001214854"/>
    </source>
</evidence>
<feature type="signal peptide" evidence="1">
    <location>
        <begin position="1"/>
        <end position="23"/>
    </location>
</feature>
<organism evidence="2 3">
    <name type="scientific">Asticcacaulis aquaticus</name>
    <dbReference type="NCBI Taxonomy" id="2984212"/>
    <lineage>
        <taxon>Bacteria</taxon>
        <taxon>Pseudomonadati</taxon>
        <taxon>Pseudomonadota</taxon>
        <taxon>Alphaproteobacteria</taxon>
        <taxon>Caulobacterales</taxon>
        <taxon>Caulobacteraceae</taxon>
        <taxon>Asticcacaulis</taxon>
    </lineage>
</organism>
<sequence length="154" mass="15687">MTPVAIRGAVLAFGLLLPAAAGAQTCPNPAAGLDQAVAKMQTAVKGSDANGFLALIGTQGLMMGAEGPQATKASLSADFKAKKGAYCELFTCGGKAGRLKTLLSAPNPAKRLNTARNGNVFGIVTLNRGHPTNEAELSFALVSCKWELTAIGTL</sequence>
<reference evidence="2 3" key="1">
    <citation type="submission" date="2023-01" db="EMBL/GenBank/DDBJ databases">
        <title>Novel species of the genus Asticcacaulis isolated from rivers.</title>
        <authorList>
            <person name="Lu H."/>
        </authorList>
    </citation>
    <scope>NUCLEOTIDE SEQUENCE [LARGE SCALE GENOMIC DNA]</scope>
    <source>
        <strain evidence="2 3">BYS171W</strain>
    </source>
</reference>
<evidence type="ECO:0008006" key="4">
    <source>
        <dbReference type="Google" id="ProtNLM"/>
    </source>
</evidence>
<comment type="caution">
    <text evidence="2">The sequence shown here is derived from an EMBL/GenBank/DDBJ whole genome shotgun (WGS) entry which is preliminary data.</text>
</comment>
<evidence type="ECO:0000256" key="1">
    <source>
        <dbReference type="SAM" id="SignalP"/>
    </source>
</evidence>
<feature type="chain" id="PRO_5047098303" description="DUF4189 domain-containing protein" evidence="1">
    <location>
        <begin position="24"/>
        <end position="154"/>
    </location>
</feature>
<gene>
    <name evidence="2" type="ORF">PQU92_02900</name>
</gene>
<accession>A0ABT5HQI7</accession>
<dbReference type="Proteomes" id="UP001214854">
    <property type="component" value="Unassembled WGS sequence"/>
</dbReference>
<keyword evidence="1" id="KW-0732">Signal</keyword>
<proteinExistence type="predicted"/>
<dbReference type="EMBL" id="JAQQKX010000001">
    <property type="protein sequence ID" value="MDC7682207.1"/>
    <property type="molecule type" value="Genomic_DNA"/>
</dbReference>